<protein>
    <recommendedName>
        <fullName evidence="2">BTB domain-containing protein</fullName>
    </recommendedName>
</protein>
<accession>A0A3G5AFE0</accession>
<evidence type="ECO:0000256" key="1">
    <source>
        <dbReference type="ARBA" id="ARBA00006497"/>
    </source>
</evidence>
<dbReference type="Gene3D" id="3.30.710.10">
    <property type="entry name" value="Potassium Channel Kv1.1, Chain A"/>
    <property type="match status" value="1"/>
</dbReference>
<dbReference type="SUPFAM" id="SSF54695">
    <property type="entry name" value="POZ domain"/>
    <property type="match status" value="1"/>
</dbReference>
<proteinExistence type="inferred from homology"/>
<gene>
    <name evidence="3" type="ORF">Satyrvirus10_5</name>
</gene>
<dbReference type="Pfam" id="PF00651">
    <property type="entry name" value="BTB"/>
    <property type="match status" value="1"/>
</dbReference>
<dbReference type="InterPro" id="IPR000210">
    <property type="entry name" value="BTB/POZ_dom"/>
</dbReference>
<organism evidence="3">
    <name type="scientific">Satyrvirus sp</name>
    <dbReference type="NCBI Taxonomy" id="2487771"/>
    <lineage>
        <taxon>Viruses</taxon>
        <taxon>Varidnaviria</taxon>
        <taxon>Bamfordvirae</taxon>
        <taxon>Nucleocytoviricota</taxon>
        <taxon>Megaviricetes</taxon>
        <taxon>Imitervirales</taxon>
        <taxon>Mimiviridae</taxon>
        <taxon>Megamimivirinae</taxon>
    </lineage>
</organism>
<dbReference type="EMBL" id="MK072446">
    <property type="protein sequence ID" value="AYV85304.1"/>
    <property type="molecule type" value="Genomic_DNA"/>
</dbReference>
<dbReference type="PROSITE" id="PS50097">
    <property type="entry name" value="BTB"/>
    <property type="match status" value="1"/>
</dbReference>
<evidence type="ECO:0000259" key="2">
    <source>
        <dbReference type="PROSITE" id="PS50097"/>
    </source>
</evidence>
<reference evidence="3" key="1">
    <citation type="submission" date="2018-10" db="EMBL/GenBank/DDBJ databases">
        <title>Hidden diversity of soil giant viruses.</title>
        <authorList>
            <person name="Schulz F."/>
            <person name="Alteio L."/>
            <person name="Goudeau D."/>
            <person name="Ryan E.M."/>
            <person name="Malmstrom R.R."/>
            <person name="Blanchard J."/>
            <person name="Woyke T."/>
        </authorList>
    </citation>
    <scope>NUCLEOTIDE SEQUENCE</scope>
    <source>
        <strain evidence="3">SAV1</strain>
    </source>
</reference>
<feature type="domain" description="BTB" evidence="2">
    <location>
        <begin position="20"/>
        <end position="95"/>
    </location>
</feature>
<dbReference type="InterPro" id="IPR011333">
    <property type="entry name" value="SKP1/BTB/POZ_sf"/>
</dbReference>
<comment type="similarity">
    <text evidence="1">Belongs to the mimivirus BTB/WD family.</text>
</comment>
<evidence type="ECO:0000313" key="3">
    <source>
        <dbReference type="EMBL" id="AYV85304.1"/>
    </source>
</evidence>
<name>A0A3G5AFE0_9VIRU</name>
<sequence length="395" mass="47089">MDADNDYVSYRNLRKEGNYLDLCIILKSNELEEKIFCHKIVVGEKSFLISKMISNTDKEWPPLNTITIELPDHITICDFNSVINYLYSRDLFDNDEKNQQNCLDNYNLVNIMATFLYLEVKMDIITSVIQRYIPFYKISECHLDALVYIFNHKLNSEFNLDFSAKNLKIYPVMVLFAFYYDNLITSEYRELAIQFRDNIKKNINELMLTEIGSLDYYSKKLYKKIIYLSFFGEEPKDMLEQYYKKGNCLFVSCEYIPAKEQVWLHFPSANYKALCEESRQFVRFEAFGITWCIRRFISFTGHDDYNIIEIVVDEKFDCSKISKKYNIRANFIIYSENCFPEIIICQENDMVIPEYKNSFMKENCLYNIFRQHILSNDNDSLGRQKITLLFELLQD</sequence>